<dbReference type="InterPro" id="IPR020806">
    <property type="entry name" value="PKS_PP-bd"/>
</dbReference>
<dbReference type="PROSITE" id="PS50075">
    <property type="entry name" value="CARRIER"/>
    <property type="match status" value="1"/>
</dbReference>
<dbReference type="GO" id="GO:0000036">
    <property type="term" value="F:acyl carrier activity"/>
    <property type="evidence" value="ECO:0007669"/>
    <property type="project" value="InterPro"/>
</dbReference>
<keyword evidence="7" id="KW-0597">Phosphoprotein</keyword>
<dbReference type="PROSITE" id="PS00012">
    <property type="entry name" value="PHOSPHOPANTETHEINE"/>
    <property type="match status" value="1"/>
</dbReference>
<dbReference type="InterPro" id="IPR006162">
    <property type="entry name" value="Ppantetheine_attach_site"/>
</dbReference>
<gene>
    <name evidence="16" type="ORF">ZIOFF_019857</name>
</gene>
<keyword evidence="14" id="KW-1133">Transmembrane helix</keyword>
<dbReference type="Proteomes" id="UP000734854">
    <property type="component" value="Unassembled WGS sequence"/>
</dbReference>
<evidence type="ECO:0000256" key="13">
    <source>
        <dbReference type="RuleBase" id="RU000722"/>
    </source>
</evidence>
<evidence type="ECO:0000313" key="16">
    <source>
        <dbReference type="EMBL" id="KAG6522706.1"/>
    </source>
</evidence>
<reference evidence="16 17" key="1">
    <citation type="submission" date="2020-08" db="EMBL/GenBank/DDBJ databases">
        <title>Plant Genome Project.</title>
        <authorList>
            <person name="Zhang R.-G."/>
        </authorList>
    </citation>
    <scope>NUCLEOTIDE SEQUENCE [LARGE SCALE GENOMIC DNA]</scope>
    <source>
        <tissue evidence="16">Rhizome</tissue>
    </source>
</reference>
<proteinExistence type="inferred from homology"/>
<dbReference type="InterPro" id="IPR036736">
    <property type="entry name" value="ACP-like_sf"/>
</dbReference>
<dbReference type="Gene3D" id="1.10.1200.10">
    <property type="entry name" value="ACP-like"/>
    <property type="match status" value="1"/>
</dbReference>
<evidence type="ECO:0000256" key="9">
    <source>
        <dbReference type="ARBA" id="ARBA00022832"/>
    </source>
</evidence>
<dbReference type="AlphaFoldDB" id="A0A8J5LJI7"/>
<dbReference type="SUPFAM" id="SSF47336">
    <property type="entry name" value="ACP-like"/>
    <property type="match status" value="1"/>
</dbReference>
<evidence type="ECO:0000256" key="11">
    <source>
        <dbReference type="ARBA" id="ARBA00023098"/>
    </source>
</evidence>
<keyword evidence="10" id="KW-0809">Transit peptide</keyword>
<protein>
    <recommendedName>
        <fullName evidence="13">Acyl carrier protein</fullName>
    </recommendedName>
</protein>
<evidence type="ECO:0000259" key="15">
    <source>
        <dbReference type="PROSITE" id="PS50075"/>
    </source>
</evidence>
<dbReference type="InterPro" id="IPR044813">
    <property type="entry name" value="ACP_chloroplastic"/>
</dbReference>
<dbReference type="SMART" id="SM00823">
    <property type="entry name" value="PKS_PP"/>
    <property type="match status" value="1"/>
</dbReference>
<keyword evidence="8" id="KW-0934">Plastid</keyword>
<keyword evidence="11" id="KW-0443">Lipid metabolism</keyword>
<keyword evidence="9" id="KW-0276">Fatty acid metabolism</keyword>
<evidence type="ECO:0000256" key="2">
    <source>
        <dbReference type="ARBA" id="ARBA00004229"/>
    </source>
</evidence>
<comment type="function">
    <text evidence="1 13">Carrier of the growing fatty acid chain in fatty acid biosynthesis.</text>
</comment>
<evidence type="ECO:0000256" key="5">
    <source>
        <dbReference type="ARBA" id="ARBA00022516"/>
    </source>
</evidence>
<keyword evidence="6" id="KW-0150">Chloroplast</keyword>
<dbReference type="PANTHER" id="PTHR46153">
    <property type="entry name" value="ACYL CARRIER PROTEIN"/>
    <property type="match status" value="1"/>
</dbReference>
<comment type="caution">
    <text evidence="16">The sequence shown here is derived from an EMBL/GenBank/DDBJ whole genome shotgun (WGS) entry which is preliminary data.</text>
</comment>
<name>A0A8J5LJI7_ZINOF</name>
<keyword evidence="12 13" id="KW-0275">Fatty acid biosynthesis</keyword>
<evidence type="ECO:0000256" key="14">
    <source>
        <dbReference type="SAM" id="Phobius"/>
    </source>
</evidence>
<dbReference type="InterPro" id="IPR009081">
    <property type="entry name" value="PP-bd_ACP"/>
</dbReference>
<keyword evidence="5 13" id="KW-0444">Lipid biosynthesis</keyword>
<evidence type="ECO:0000313" key="17">
    <source>
        <dbReference type="Proteomes" id="UP000734854"/>
    </source>
</evidence>
<dbReference type="NCBIfam" id="NF002148">
    <property type="entry name" value="PRK00982.1-2"/>
    <property type="match status" value="1"/>
</dbReference>
<keyword evidence="17" id="KW-1185">Reference proteome</keyword>
<evidence type="ECO:0000256" key="4">
    <source>
        <dbReference type="ARBA" id="ARBA00022450"/>
    </source>
</evidence>
<evidence type="ECO:0000256" key="7">
    <source>
        <dbReference type="ARBA" id="ARBA00022553"/>
    </source>
</evidence>
<comment type="subcellular location">
    <subcellularLocation>
        <location evidence="2">Plastid</location>
        <location evidence="2">Chloroplast</location>
    </subcellularLocation>
</comment>
<dbReference type="Pfam" id="PF00550">
    <property type="entry name" value="PP-binding"/>
    <property type="match status" value="1"/>
</dbReference>
<evidence type="ECO:0000256" key="12">
    <source>
        <dbReference type="ARBA" id="ARBA00023160"/>
    </source>
</evidence>
<dbReference type="PANTHER" id="PTHR46153:SF20">
    <property type="entry name" value="ACYL CARRIER PROTEIN 2, CHLOROPLASTIC-RELATED"/>
    <property type="match status" value="1"/>
</dbReference>
<dbReference type="InterPro" id="IPR003231">
    <property type="entry name" value="ACP"/>
</dbReference>
<sequence>MSIIPRPALSIYGLPPSAPSHLVIDAELVFPFSLASFRVFSVSLADRWLQSLEQPSRSRFVRRGGCSRYLITSLVSNQFPSQANGRALFQSAQHRASGFLVLYVLFVLCVYIFYVQAKPETLEKVCSIVKKQLALAENALVTGESTFVQLGADSLDTVEVVMGLEEEFGISVEEENAQTIQTVQDAADMIEILLEKKNAA</sequence>
<evidence type="ECO:0000256" key="1">
    <source>
        <dbReference type="ARBA" id="ARBA00003180"/>
    </source>
</evidence>
<evidence type="ECO:0000256" key="8">
    <source>
        <dbReference type="ARBA" id="ARBA00022640"/>
    </source>
</evidence>
<comment type="similarity">
    <text evidence="3">Belongs to the acyl carrier protein (ACP) family.</text>
</comment>
<feature type="transmembrane region" description="Helical" evidence="14">
    <location>
        <begin position="96"/>
        <end position="114"/>
    </location>
</feature>
<accession>A0A8J5LJI7</accession>
<dbReference type="HAMAP" id="MF_01217">
    <property type="entry name" value="Acyl_carrier"/>
    <property type="match status" value="1"/>
</dbReference>
<keyword evidence="14" id="KW-0812">Transmembrane</keyword>
<organism evidence="16 17">
    <name type="scientific">Zingiber officinale</name>
    <name type="common">Ginger</name>
    <name type="synonym">Amomum zingiber</name>
    <dbReference type="NCBI Taxonomy" id="94328"/>
    <lineage>
        <taxon>Eukaryota</taxon>
        <taxon>Viridiplantae</taxon>
        <taxon>Streptophyta</taxon>
        <taxon>Embryophyta</taxon>
        <taxon>Tracheophyta</taxon>
        <taxon>Spermatophyta</taxon>
        <taxon>Magnoliopsida</taxon>
        <taxon>Liliopsida</taxon>
        <taxon>Zingiberales</taxon>
        <taxon>Zingiberaceae</taxon>
        <taxon>Zingiber</taxon>
    </lineage>
</organism>
<feature type="domain" description="Carrier" evidence="15">
    <location>
        <begin position="119"/>
        <end position="194"/>
    </location>
</feature>
<dbReference type="NCBIfam" id="TIGR00517">
    <property type="entry name" value="acyl_carrier"/>
    <property type="match status" value="1"/>
</dbReference>
<keyword evidence="14" id="KW-0472">Membrane</keyword>
<dbReference type="GO" id="GO:0031177">
    <property type="term" value="F:phosphopantetheine binding"/>
    <property type="evidence" value="ECO:0007669"/>
    <property type="project" value="InterPro"/>
</dbReference>
<dbReference type="EMBL" id="JACMSC010000005">
    <property type="protein sequence ID" value="KAG6522706.1"/>
    <property type="molecule type" value="Genomic_DNA"/>
</dbReference>
<evidence type="ECO:0000256" key="10">
    <source>
        <dbReference type="ARBA" id="ARBA00022946"/>
    </source>
</evidence>
<keyword evidence="4 13" id="KW-0596">Phosphopantetheine</keyword>
<evidence type="ECO:0000256" key="3">
    <source>
        <dbReference type="ARBA" id="ARBA00010930"/>
    </source>
</evidence>
<evidence type="ECO:0000256" key="6">
    <source>
        <dbReference type="ARBA" id="ARBA00022528"/>
    </source>
</evidence>
<dbReference type="GO" id="GO:0009507">
    <property type="term" value="C:chloroplast"/>
    <property type="evidence" value="ECO:0007669"/>
    <property type="project" value="UniProtKB-SubCell"/>
</dbReference>